<dbReference type="Proteomes" id="UP001497383">
    <property type="component" value="Chromosome 5"/>
</dbReference>
<gene>
    <name evidence="1" type="ORF">LODBEIA_P46240</name>
</gene>
<protein>
    <submittedName>
        <fullName evidence="1">Uncharacterized protein</fullName>
    </submittedName>
</protein>
<evidence type="ECO:0000313" key="1">
    <source>
        <dbReference type="EMBL" id="CAK9440573.1"/>
    </source>
</evidence>
<proteinExistence type="predicted"/>
<dbReference type="RefSeq" id="XP_066831562.1">
    <property type="nucleotide sequence ID" value="XM_066974866.1"/>
</dbReference>
<accession>A0ABP0ZT79</accession>
<sequence>MVGCVLDGLLKKARNWKISEFLGGHQDSQGMNNLGIAIQRRVTPQVCWIYTRRYSNSGEFKRILGEIERNLNPQSSTKDIVHAINSVKSLQSEYPIQQQLEPRSSLIKQSESLVNQIFKQTKVPFSSELLKQIFVLNLPTPLNLKLINKYYEQNPSDKTIIERDVALVPLRNALFNADFANAIKVMDVTVGHPNYIAHKAHRLKSGAIKLISTAAAITILSKFGVTSLVDAGLLSSAWMHLGAVNSIVLTYIINSTFFVTIVKFGRQLISSGGDYLTWQKGTFYTHWFKHADELLFASKIVEADRDLNHGESSSYVIEDLCRVAPDTRSNANNLSPSYDREGNKVRLMQSKDDLEKIKFQAYWMSGGDGFEWIEPDQDPAEIEWRQHLERYNKPALKENAGNGELKWADELIENT</sequence>
<reference evidence="1 2" key="1">
    <citation type="submission" date="2024-03" db="EMBL/GenBank/DDBJ databases">
        <authorList>
            <person name="Brejova B."/>
        </authorList>
    </citation>
    <scope>NUCLEOTIDE SEQUENCE [LARGE SCALE GENOMIC DNA]</scope>
    <source>
        <strain evidence="1 2">CBS 14171</strain>
    </source>
</reference>
<dbReference type="EMBL" id="OZ022409">
    <property type="protein sequence ID" value="CAK9440573.1"/>
    <property type="molecule type" value="Genomic_DNA"/>
</dbReference>
<organism evidence="1 2">
    <name type="scientific">Lodderomyces beijingensis</name>
    <dbReference type="NCBI Taxonomy" id="1775926"/>
    <lineage>
        <taxon>Eukaryota</taxon>
        <taxon>Fungi</taxon>
        <taxon>Dikarya</taxon>
        <taxon>Ascomycota</taxon>
        <taxon>Saccharomycotina</taxon>
        <taxon>Pichiomycetes</taxon>
        <taxon>Debaryomycetaceae</taxon>
        <taxon>Candida/Lodderomyces clade</taxon>
        <taxon>Lodderomyces</taxon>
    </lineage>
</organism>
<dbReference type="GeneID" id="92209820"/>
<keyword evidence="2" id="KW-1185">Reference proteome</keyword>
<evidence type="ECO:0000313" key="2">
    <source>
        <dbReference type="Proteomes" id="UP001497383"/>
    </source>
</evidence>
<name>A0ABP0ZT79_9ASCO</name>